<protein>
    <submittedName>
        <fullName evidence="2">Uncharacterized protein</fullName>
    </submittedName>
</protein>
<organism evidence="2 3">
    <name type="scientific">Pararobbsia silviterrae</name>
    <dbReference type="NCBI Taxonomy" id="1792498"/>
    <lineage>
        <taxon>Bacteria</taxon>
        <taxon>Pseudomonadati</taxon>
        <taxon>Pseudomonadota</taxon>
        <taxon>Betaproteobacteria</taxon>
        <taxon>Burkholderiales</taxon>
        <taxon>Burkholderiaceae</taxon>
        <taxon>Pararobbsia</taxon>
    </lineage>
</organism>
<evidence type="ECO:0000256" key="1">
    <source>
        <dbReference type="SAM" id="MobiDB-lite"/>
    </source>
</evidence>
<feature type="compositionally biased region" description="Basic and acidic residues" evidence="1">
    <location>
        <begin position="1"/>
        <end position="11"/>
    </location>
</feature>
<comment type="caution">
    <text evidence="2">The sequence shown here is derived from an EMBL/GenBank/DDBJ whole genome shotgun (WGS) entry which is preliminary data.</text>
</comment>
<keyword evidence="3" id="KW-1185">Reference proteome</keyword>
<evidence type="ECO:0000313" key="3">
    <source>
        <dbReference type="Proteomes" id="UP000270342"/>
    </source>
</evidence>
<gene>
    <name evidence="2" type="ORF">D7S86_13960</name>
</gene>
<sequence>MASKKPNETTTKRVATTASKLLRDPKSAPGVKSIAGSALTQKVTQRAESAALFFVEYDLRKERNYQPLLDELARFNARRMLKSSWCLRRADTTCAHLREHFARFVDGDDGLIVSQVSDWAALQALDTPNALASR</sequence>
<reference evidence="2 3" key="1">
    <citation type="submission" date="2018-10" db="EMBL/GenBank/DDBJ databases">
        <title>Robbsia sp. DHC34, isolated from soil.</title>
        <authorList>
            <person name="Gao Z.-H."/>
            <person name="Qiu L.-H."/>
        </authorList>
    </citation>
    <scope>NUCLEOTIDE SEQUENCE [LARGE SCALE GENOMIC DNA]</scope>
    <source>
        <strain evidence="2 3">DHC34</strain>
    </source>
</reference>
<dbReference type="Proteomes" id="UP000270342">
    <property type="component" value="Unassembled WGS sequence"/>
</dbReference>
<name>A0A494XVY8_9BURK</name>
<accession>A0A494XVY8</accession>
<dbReference type="AlphaFoldDB" id="A0A494XVY8"/>
<feature type="region of interest" description="Disordered" evidence="1">
    <location>
        <begin position="1"/>
        <end position="30"/>
    </location>
</feature>
<dbReference type="EMBL" id="RBZU01000005">
    <property type="protein sequence ID" value="RKP54738.1"/>
    <property type="molecule type" value="Genomic_DNA"/>
</dbReference>
<proteinExistence type="predicted"/>
<evidence type="ECO:0000313" key="2">
    <source>
        <dbReference type="EMBL" id="RKP54738.1"/>
    </source>
</evidence>